<evidence type="ECO:0000256" key="4">
    <source>
        <dbReference type="ARBA" id="ARBA00012535"/>
    </source>
</evidence>
<reference evidence="11 12" key="1">
    <citation type="submission" date="2019-06" db="EMBL/GenBank/DDBJ databases">
        <title>Genomic Encyclopedia of Type Strains, Phase IV (KMG-V): Genome sequencing to study the core and pangenomes of soil and plant-associated prokaryotes.</title>
        <authorList>
            <person name="Whitman W."/>
        </authorList>
    </citation>
    <scope>NUCLEOTIDE SEQUENCE [LARGE SCALE GENOMIC DNA]</scope>
    <source>
        <strain evidence="11 12">BR 11622</strain>
    </source>
</reference>
<dbReference type="InterPro" id="IPR002937">
    <property type="entry name" value="Amino_oxidase"/>
</dbReference>
<dbReference type="AlphaFoldDB" id="A0A560H2L7"/>
<keyword evidence="6" id="KW-0560">Oxidoreductase</keyword>
<keyword evidence="12" id="KW-1185">Reference proteome</keyword>
<evidence type="ECO:0000259" key="10">
    <source>
        <dbReference type="Pfam" id="PF01593"/>
    </source>
</evidence>
<comment type="similarity">
    <text evidence="3">Belongs to the tryptophan 2-monooxygenase family.</text>
</comment>
<dbReference type="GO" id="GO:0009851">
    <property type="term" value="P:auxin biosynthetic process"/>
    <property type="evidence" value="ECO:0007669"/>
    <property type="project" value="UniProtKB-KW"/>
</dbReference>
<dbReference type="EC" id="1.13.12.3" evidence="4"/>
<evidence type="ECO:0000256" key="1">
    <source>
        <dbReference type="ARBA" id="ARBA00001974"/>
    </source>
</evidence>
<dbReference type="Gene3D" id="3.50.50.60">
    <property type="entry name" value="FAD/NAD(P)-binding domain"/>
    <property type="match status" value="1"/>
</dbReference>
<dbReference type="Proteomes" id="UP000315751">
    <property type="component" value="Unassembled WGS sequence"/>
</dbReference>
<dbReference type="GO" id="GO:0050361">
    <property type="term" value="F:tryptophan 2-monooxygenase activity"/>
    <property type="evidence" value="ECO:0007669"/>
    <property type="project" value="UniProtKB-EC"/>
</dbReference>
<dbReference type="RefSeq" id="WP_145733771.1">
    <property type="nucleotide sequence ID" value="NZ_VITR01000009.1"/>
</dbReference>
<dbReference type="InterPro" id="IPR001613">
    <property type="entry name" value="Flavin_amine_oxidase"/>
</dbReference>
<evidence type="ECO:0000256" key="6">
    <source>
        <dbReference type="ARBA" id="ARBA00023002"/>
    </source>
</evidence>
<proteinExistence type="inferred from homology"/>
<comment type="catalytic activity">
    <reaction evidence="8">
        <text>L-tryptophan + O2 = indole-3-acetamide + CO2 + H2O</text>
        <dbReference type="Rhea" id="RHEA:16165"/>
        <dbReference type="ChEBI" id="CHEBI:15377"/>
        <dbReference type="ChEBI" id="CHEBI:15379"/>
        <dbReference type="ChEBI" id="CHEBI:16031"/>
        <dbReference type="ChEBI" id="CHEBI:16526"/>
        <dbReference type="ChEBI" id="CHEBI:57912"/>
        <dbReference type="EC" id="1.13.12.3"/>
    </reaction>
</comment>
<dbReference type="PANTHER" id="PTHR10742:SF410">
    <property type="entry name" value="LYSINE-SPECIFIC HISTONE DEMETHYLASE 2"/>
    <property type="match status" value="1"/>
</dbReference>
<accession>A0A560H2L7</accession>
<evidence type="ECO:0000256" key="2">
    <source>
        <dbReference type="ARBA" id="ARBA00004814"/>
    </source>
</evidence>
<evidence type="ECO:0000256" key="3">
    <source>
        <dbReference type="ARBA" id="ARBA00005833"/>
    </source>
</evidence>
<name>A0A560H2L7_9PROT</name>
<comment type="caution">
    <text evidence="11">The sequence shown here is derived from an EMBL/GenBank/DDBJ whole genome shotgun (WGS) entry which is preliminary data.</text>
</comment>
<organism evidence="11 12">
    <name type="scientific">Nitrospirillum amazonense</name>
    <dbReference type="NCBI Taxonomy" id="28077"/>
    <lineage>
        <taxon>Bacteria</taxon>
        <taxon>Pseudomonadati</taxon>
        <taxon>Pseudomonadota</taxon>
        <taxon>Alphaproteobacteria</taxon>
        <taxon>Rhodospirillales</taxon>
        <taxon>Azospirillaceae</taxon>
        <taxon>Nitrospirillum</taxon>
    </lineage>
</organism>
<dbReference type="InterPro" id="IPR050281">
    <property type="entry name" value="Flavin_monoamine_oxidase"/>
</dbReference>
<feature type="domain" description="Amine oxidase" evidence="10">
    <location>
        <begin position="65"/>
        <end position="465"/>
    </location>
</feature>
<comment type="cofactor">
    <cofactor evidence="1">
        <name>FAD</name>
        <dbReference type="ChEBI" id="CHEBI:57692"/>
    </cofactor>
</comment>
<dbReference type="PANTHER" id="PTHR10742">
    <property type="entry name" value="FLAVIN MONOAMINE OXIDASE"/>
    <property type="match status" value="1"/>
</dbReference>
<dbReference type="InterPro" id="IPR036188">
    <property type="entry name" value="FAD/NAD-bd_sf"/>
</dbReference>
<sequence>MSGASRLLGRSLVLSGGGALSRRALVGGLALAPLMAGLPGLAGAVAGRPGPIRPGRTVVVIGAGLAGLAAAGALRQAGAEVTVLEARARVGGRAWTEARPFGFPYDIGCASLEATADNPLRRLVDERGLESVPDDGADDLLFFGDKEVDADTAAAAADAIDRLERAVKDAGRAQMDRSAADLVPDLGDLGQLATALVGPLDFGVELKDLSSLDAARRPDAEAALWFPRGIGTAVASLAKDMARDVKITLSAPVTRIDWSGTGVRVTTPKGVVSADAVIITIPIAVLASGGVAFDPPLPDGVRTAFDGLATGLVNRIALGYKPDSLDCDPFTALDQVRADGRVLDLCLRPFGRELAIATVGGDLARQLEKASDQEAVDLVRDAVADVFGSLTRRQATAWHVSRWGADPYSLGSMTAAKPGHAEARRILSEPVGDRLCFAGEACSLNWPGWLPGAYETGIAAAQRVLALPA</sequence>
<dbReference type="SUPFAM" id="SSF54373">
    <property type="entry name" value="FAD-linked reductases, C-terminal domain"/>
    <property type="match status" value="1"/>
</dbReference>
<evidence type="ECO:0000313" key="11">
    <source>
        <dbReference type="EMBL" id="TWB40552.1"/>
    </source>
</evidence>
<dbReference type="OrthoDB" id="9790035at2"/>
<evidence type="ECO:0000313" key="12">
    <source>
        <dbReference type="Proteomes" id="UP000315751"/>
    </source>
</evidence>
<keyword evidence="7" id="KW-0073">Auxin biosynthesis</keyword>
<comment type="pathway">
    <text evidence="2">Plant hormone metabolism; auxin biosynthesis.</text>
</comment>
<dbReference type="Pfam" id="PF01593">
    <property type="entry name" value="Amino_oxidase"/>
    <property type="match status" value="1"/>
</dbReference>
<dbReference type="SUPFAM" id="SSF51905">
    <property type="entry name" value="FAD/NAD(P)-binding domain"/>
    <property type="match status" value="1"/>
</dbReference>
<dbReference type="EMBL" id="VITR01000009">
    <property type="protein sequence ID" value="TWB40552.1"/>
    <property type="molecule type" value="Genomic_DNA"/>
</dbReference>
<feature type="binding site" evidence="9">
    <location>
        <begin position="85"/>
        <end position="86"/>
    </location>
    <ligand>
        <name>FAD</name>
        <dbReference type="ChEBI" id="CHEBI:57692"/>
    </ligand>
</feature>
<evidence type="ECO:0000256" key="7">
    <source>
        <dbReference type="ARBA" id="ARBA00023070"/>
    </source>
</evidence>
<feature type="binding site" evidence="9">
    <location>
        <position position="253"/>
    </location>
    <ligand>
        <name>FAD</name>
        <dbReference type="ChEBI" id="CHEBI:57692"/>
    </ligand>
</feature>
<protein>
    <recommendedName>
        <fullName evidence="5">Tryptophan 2-monooxygenase</fullName>
        <ecNumber evidence="4">1.13.12.3</ecNumber>
    </recommendedName>
</protein>
<evidence type="ECO:0000256" key="8">
    <source>
        <dbReference type="ARBA" id="ARBA00047321"/>
    </source>
</evidence>
<gene>
    <name evidence="11" type="ORF">FBZ90_109155</name>
</gene>
<evidence type="ECO:0000256" key="9">
    <source>
        <dbReference type="PIRSR" id="PIRSR601613-1"/>
    </source>
</evidence>
<dbReference type="PRINTS" id="PR00757">
    <property type="entry name" value="AMINEOXDASEF"/>
</dbReference>
<evidence type="ECO:0000256" key="5">
    <source>
        <dbReference type="ARBA" id="ARBA00017871"/>
    </source>
</evidence>